<keyword evidence="2" id="KW-0067">ATP-binding</keyword>
<proteinExistence type="predicted"/>
<dbReference type="InterPro" id="IPR036676">
    <property type="entry name" value="PurM-like_C_sf"/>
</dbReference>
<dbReference type="PANTHER" id="PTHR10256">
    <property type="entry name" value="SELENIDE, WATER DIKINASE"/>
    <property type="match status" value="1"/>
</dbReference>
<dbReference type="AlphaFoldDB" id="A0A0W8E234"/>
<dbReference type="GO" id="GO:0016260">
    <property type="term" value="P:selenocysteine biosynthetic process"/>
    <property type="evidence" value="ECO:0007669"/>
    <property type="project" value="TreeGrafter"/>
</dbReference>
<accession>A0A0W8E234</accession>
<dbReference type="InterPro" id="IPR004536">
    <property type="entry name" value="SPS/SelD"/>
</dbReference>
<evidence type="ECO:0000313" key="4">
    <source>
        <dbReference type="EMBL" id="KUG02690.1"/>
    </source>
</evidence>
<comment type="caution">
    <text evidence="4">The sequence shown here is derived from an EMBL/GenBank/DDBJ whole genome shotgun (WGS) entry which is preliminary data.</text>
</comment>
<dbReference type="PANTHER" id="PTHR10256:SF0">
    <property type="entry name" value="INACTIVE SELENIDE, WATER DIKINASE-LIKE PROTEIN-RELATED"/>
    <property type="match status" value="1"/>
</dbReference>
<dbReference type="GO" id="GO:0005737">
    <property type="term" value="C:cytoplasm"/>
    <property type="evidence" value="ECO:0007669"/>
    <property type="project" value="TreeGrafter"/>
</dbReference>
<keyword evidence="4" id="KW-0418">Kinase</keyword>
<evidence type="ECO:0000256" key="1">
    <source>
        <dbReference type="ARBA" id="ARBA00022741"/>
    </source>
</evidence>
<dbReference type="EC" id="2.7.9.3" evidence="4"/>
<organism evidence="4">
    <name type="scientific">hydrocarbon metagenome</name>
    <dbReference type="NCBI Taxonomy" id="938273"/>
    <lineage>
        <taxon>unclassified sequences</taxon>
        <taxon>metagenomes</taxon>
        <taxon>ecological metagenomes</taxon>
    </lineage>
</organism>
<reference evidence="4" key="1">
    <citation type="journal article" date="2015" name="Proc. Natl. Acad. Sci. U.S.A.">
        <title>Networks of energetic and metabolic interactions define dynamics in microbial communities.</title>
        <authorList>
            <person name="Embree M."/>
            <person name="Liu J.K."/>
            <person name="Al-Bassam M.M."/>
            <person name="Zengler K."/>
        </authorList>
    </citation>
    <scope>NUCLEOTIDE SEQUENCE</scope>
</reference>
<gene>
    <name evidence="4" type="ORF">ASZ90_019949</name>
</gene>
<dbReference type="EMBL" id="LNQE01001915">
    <property type="protein sequence ID" value="KUG02690.1"/>
    <property type="molecule type" value="Genomic_DNA"/>
</dbReference>
<dbReference type="Gene3D" id="3.90.650.10">
    <property type="entry name" value="PurM-like C-terminal domain"/>
    <property type="match status" value="1"/>
</dbReference>
<protein>
    <submittedName>
        <fullName evidence="4">Selenide,water dikinase</fullName>
        <ecNumber evidence="4">2.7.9.3</ecNumber>
    </submittedName>
</protein>
<dbReference type="InterPro" id="IPR010918">
    <property type="entry name" value="PurM-like_C_dom"/>
</dbReference>
<keyword evidence="4" id="KW-0808">Transferase</keyword>
<evidence type="ECO:0000256" key="2">
    <source>
        <dbReference type="ARBA" id="ARBA00022840"/>
    </source>
</evidence>
<evidence type="ECO:0000259" key="3">
    <source>
        <dbReference type="Pfam" id="PF02769"/>
    </source>
</evidence>
<dbReference type="GO" id="GO:0004756">
    <property type="term" value="F:selenide, water dikinase activity"/>
    <property type="evidence" value="ECO:0007669"/>
    <property type="project" value="UniProtKB-EC"/>
</dbReference>
<feature type="domain" description="PurM-like C-terminal" evidence="3">
    <location>
        <begin position="19"/>
        <end position="191"/>
    </location>
</feature>
<sequence length="200" mass="21718">MAVTGLVHPEQVIGNNGAQPSDVLFLTKPIGNGILATAIKAEMISDASYQEGIKWMTMLNKNAAAAVEKVGAHALTDVTGFGMIGHLYEMALGSQVEIEVYADKVQIIEGAREYAEMGLIPEGAYKNRSYLQDKFLSDEDVDSAVLDILFSPETAGGLLISVAEDKVEMLLEAMEQRQCSCFTVGRVLNKGFTPIRIRNF</sequence>
<dbReference type="GO" id="GO:0005524">
    <property type="term" value="F:ATP binding"/>
    <property type="evidence" value="ECO:0007669"/>
    <property type="project" value="UniProtKB-KW"/>
</dbReference>
<dbReference type="NCBIfam" id="TIGR00476">
    <property type="entry name" value="selD"/>
    <property type="match status" value="1"/>
</dbReference>
<keyword evidence="1" id="KW-0547">Nucleotide-binding</keyword>
<dbReference type="Pfam" id="PF02769">
    <property type="entry name" value="AIRS_C"/>
    <property type="match status" value="1"/>
</dbReference>
<name>A0A0W8E234_9ZZZZ</name>
<dbReference type="SUPFAM" id="SSF56042">
    <property type="entry name" value="PurM C-terminal domain-like"/>
    <property type="match status" value="1"/>
</dbReference>